<dbReference type="EMBL" id="JAEKLZ010000405">
    <property type="protein sequence ID" value="MBW8728419.1"/>
    <property type="molecule type" value="Genomic_DNA"/>
</dbReference>
<proteinExistence type="predicted"/>
<comment type="caution">
    <text evidence="3">The sequence shown here is derived from an EMBL/GenBank/DDBJ whole genome shotgun (WGS) entry which is preliminary data.</text>
</comment>
<keyword evidence="1" id="KW-0472">Membrane</keyword>
<feature type="transmembrane region" description="Helical" evidence="1">
    <location>
        <begin position="52"/>
        <end position="75"/>
    </location>
</feature>
<dbReference type="Pfam" id="PF09990">
    <property type="entry name" value="DUF2231"/>
    <property type="match status" value="1"/>
</dbReference>
<dbReference type="AlphaFoldDB" id="A0A952FU98"/>
<keyword evidence="1" id="KW-0812">Transmembrane</keyword>
<organism evidence="3 4">
    <name type="scientific">Inquilinus limosus</name>
    <dbReference type="NCBI Taxonomy" id="171674"/>
    <lineage>
        <taxon>Bacteria</taxon>
        <taxon>Pseudomonadati</taxon>
        <taxon>Pseudomonadota</taxon>
        <taxon>Alphaproteobacteria</taxon>
        <taxon>Rhodospirillales</taxon>
        <taxon>Rhodospirillaceae</taxon>
        <taxon>Inquilinus</taxon>
    </lineage>
</organism>
<evidence type="ECO:0000313" key="3">
    <source>
        <dbReference type="EMBL" id="MBW8728419.1"/>
    </source>
</evidence>
<feature type="transmembrane region" description="Helical" evidence="1">
    <location>
        <begin position="21"/>
        <end position="40"/>
    </location>
</feature>
<gene>
    <name evidence="3" type="ORF">JF625_25165</name>
</gene>
<feature type="domain" description="DUF2231" evidence="2">
    <location>
        <begin position="15"/>
        <end position="147"/>
    </location>
</feature>
<name>A0A952FU98_9PROT</name>
<evidence type="ECO:0000259" key="2">
    <source>
        <dbReference type="Pfam" id="PF09990"/>
    </source>
</evidence>
<dbReference type="InterPro" id="IPR019251">
    <property type="entry name" value="DUF2231_TM"/>
</dbReference>
<evidence type="ECO:0000256" key="1">
    <source>
        <dbReference type="SAM" id="Phobius"/>
    </source>
</evidence>
<protein>
    <submittedName>
        <fullName evidence="3">DUF2231 domain-containing protein</fullName>
    </submittedName>
</protein>
<sequence>MTRTDLRSTAHIAHHPIHVMLVPVPITCFVGTLLTDITYWRTTEMMWADFSAWLVTVGVIMAWLAAIAGLIDFLGNRRVRALGPARLHAIGNLVVLVLATLNMLIHTRDGWTSVVPWGLILSAAVVLVLLFTGWMGWSMVYRHGVGGTAR</sequence>
<feature type="transmembrane region" description="Helical" evidence="1">
    <location>
        <begin position="117"/>
        <end position="140"/>
    </location>
</feature>
<keyword evidence="1" id="KW-1133">Transmembrane helix</keyword>
<dbReference type="PIRSF" id="PIRSF029509">
    <property type="entry name" value="UCP029509"/>
    <property type="match status" value="1"/>
</dbReference>
<dbReference type="Proteomes" id="UP000700706">
    <property type="component" value="Unassembled WGS sequence"/>
</dbReference>
<dbReference type="InterPro" id="IPR016923">
    <property type="entry name" value="UCP029509"/>
</dbReference>
<feature type="transmembrane region" description="Helical" evidence="1">
    <location>
        <begin position="87"/>
        <end position="105"/>
    </location>
</feature>
<evidence type="ECO:0000313" key="4">
    <source>
        <dbReference type="Proteomes" id="UP000700706"/>
    </source>
</evidence>
<reference evidence="3" key="1">
    <citation type="submission" date="2020-06" db="EMBL/GenBank/DDBJ databases">
        <title>Stable isotope informed genome-resolved metagenomics uncovers potential trophic interactions in rhizosphere soil.</title>
        <authorList>
            <person name="Starr E.P."/>
            <person name="Shi S."/>
            <person name="Blazewicz S.J."/>
            <person name="Koch B.J."/>
            <person name="Probst A.J."/>
            <person name="Hungate B.A."/>
            <person name="Pett-Ridge J."/>
            <person name="Firestone M.K."/>
            <person name="Banfield J.F."/>
        </authorList>
    </citation>
    <scope>NUCLEOTIDE SEQUENCE</scope>
    <source>
        <strain evidence="3">YM_69_17</strain>
    </source>
</reference>
<accession>A0A952FU98</accession>